<sequence length="490" mass="53955">MTTIDAATSLGSSGFDDAALQQKAKDHLWMHFARQSTMEENGVPIITRGEGHHIYDIHGREYFDGLSGLFVVNAGHGRRRLAEVAAKQAQELAFFPIWSYAHPSAIELADRLADYAPGDLNRVFFSTGGGEAVETAFKLAKYYWKLKGQPTKHKVISRAVAYHGTPQGALAITGIPAMKQMFEPLTPGGFRVPNTNFYRAADVGAPADDLEAFGVWAANRIEEMILFEGPETVAAVFLEPVQNSGGCFPPPPGYFQRVREICDQYDVLLVSDEVICAFGRIGHMFACDAYGYVPDMITCAKGMTSGYSPIGATIVSEKIYEPFSKGTTSFYHGYTFGGHPVSAAVALANLDIFEEERLNERVRENSPLFRAELEKLLDLPIVGDVRGDGYFFGIELVKDKATRETFNDEESEHLLRGFLSKALFDAGLYCRADDRGDPVIQLAPPLTIGVPEFQEIEQTLRSVLTEASNRAEDFKGHQHGGEHLLVPARV</sequence>
<dbReference type="SUPFAM" id="SSF53383">
    <property type="entry name" value="PLP-dependent transferases"/>
    <property type="match status" value="1"/>
</dbReference>
<dbReference type="Pfam" id="PF00202">
    <property type="entry name" value="Aminotran_3"/>
    <property type="match status" value="1"/>
</dbReference>
<dbReference type="InterPro" id="IPR005814">
    <property type="entry name" value="Aminotrans_3"/>
</dbReference>
<dbReference type="PANTHER" id="PTHR43094:SF1">
    <property type="entry name" value="AMINOTRANSFERASE CLASS-III"/>
    <property type="match status" value="1"/>
</dbReference>
<dbReference type="Proteomes" id="UP000325243">
    <property type="component" value="Unassembled WGS sequence"/>
</dbReference>
<keyword evidence="3 6" id="KW-0808">Transferase</keyword>
<dbReference type="InterPro" id="IPR015422">
    <property type="entry name" value="PyrdxlP-dep_Trfase_small"/>
</dbReference>
<dbReference type="Gene3D" id="3.40.640.10">
    <property type="entry name" value="Type I PLP-dependent aspartate aminotransferase-like (Major domain)"/>
    <property type="match status" value="1"/>
</dbReference>
<dbReference type="RefSeq" id="WP_148731862.1">
    <property type="nucleotide sequence ID" value="NZ_VSSB01000001.1"/>
</dbReference>
<keyword evidence="2 6" id="KW-0032">Aminotransferase</keyword>
<dbReference type="NCBIfam" id="NF005102">
    <property type="entry name" value="PRK06541.1"/>
    <property type="match status" value="1"/>
</dbReference>
<dbReference type="AlphaFoldDB" id="A0A5S4UZU8"/>
<evidence type="ECO:0000256" key="2">
    <source>
        <dbReference type="ARBA" id="ARBA00022576"/>
    </source>
</evidence>
<keyword evidence="4 5" id="KW-0663">Pyridoxal phosphate</keyword>
<organism evidence="6 7">
    <name type="scientific">Agromyces mariniharenae</name>
    <dbReference type="NCBI Taxonomy" id="2604423"/>
    <lineage>
        <taxon>Bacteria</taxon>
        <taxon>Bacillati</taxon>
        <taxon>Actinomycetota</taxon>
        <taxon>Actinomycetes</taxon>
        <taxon>Micrococcales</taxon>
        <taxon>Microbacteriaceae</taxon>
        <taxon>Agromyces</taxon>
    </lineage>
</organism>
<accession>A0A5S4UZU8</accession>
<dbReference type="CDD" id="cd00610">
    <property type="entry name" value="OAT_like"/>
    <property type="match status" value="1"/>
</dbReference>
<name>A0A5S4UZU8_9MICO</name>
<evidence type="ECO:0000256" key="1">
    <source>
        <dbReference type="ARBA" id="ARBA00008954"/>
    </source>
</evidence>
<evidence type="ECO:0000313" key="7">
    <source>
        <dbReference type="Proteomes" id="UP000325243"/>
    </source>
</evidence>
<keyword evidence="7" id="KW-1185">Reference proteome</keyword>
<comment type="caution">
    <text evidence="6">The sequence shown here is derived from an EMBL/GenBank/DDBJ whole genome shotgun (WGS) entry which is preliminary data.</text>
</comment>
<dbReference type="InterPro" id="IPR049704">
    <property type="entry name" value="Aminotrans_3_PPA_site"/>
</dbReference>
<dbReference type="EMBL" id="VSSB01000001">
    <property type="protein sequence ID" value="TYL52397.1"/>
    <property type="molecule type" value="Genomic_DNA"/>
</dbReference>
<protein>
    <submittedName>
        <fullName evidence="6">Aspartate aminotransferase family protein</fullName>
    </submittedName>
</protein>
<dbReference type="GO" id="GO:0030170">
    <property type="term" value="F:pyridoxal phosphate binding"/>
    <property type="evidence" value="ECO:0007669"/>
    <property type="project" value="InterPro"/>
</dbReference>
<dbReference type="InterPro" id="IPR015421">
    <property type="entry name" value="PyrdxlP-dep_Trfase_major"/>
</dbReference>
<dbReference type="PANTHER" id="PTHR43094">
    <property type="entry name" value="AMINOTRANSFERASE"/>
    <property type="match status" value="1"/>
</dbReference>
<dbReference type="FunFam" id="3.40.640.10:FF:000014">
    <property type="entry name" value="Adenosylmethionine-8-amino-7-oxononanoate aminotransferase, probable"/>
    <property type="match status" value="1"/>
</dbReference>
<evidence type="ECO:0000256" key="5">
    <source>
        <dbReference type="RuleBase" id="RU003560"/>
    </source>
</evidence>
<proteinExistence type="inferred from homology"/>
<comment type="similarity">
    <text evidence="1 5">Belongs to the class-III pyridoxal-phosphate-dependent aminotransferase family.</text>
</comment>
<gene>
    <name evidence="6" type="ORF">FYC51_01125</name>
</gene>
<evidence type="ECO:0000313" key="6">
    <source>
        <dbReference type="EMBL" id="TYL52397.1"/>
    </source>
</evidence>
<dbReference type="Gene3D" id="3.90.1150.10">
    <property type="entry name" value="Aspartate Aminotransferase, domain 1"/>
    <property type="match status" value="1"/>
</dbReference>
<dbReference type="GO" id="GO:0008483">
    <property type="term" value="F:transaminase activity"/>
    <property type="evidence" value="ECO:0007669"/>
    <property type="project" value="UniProtKB-KW"/>
</dbReference>
<evidence type="ECO:0000256" key="3">
    <source>
        <dbReference type="ARBA" id="ARBA00022679"/>
    </source>
</evidence>
<dbReference type="InterPro" id="IPR015424">
    <property type="entry name" value="PyrdxlP-dep_Trfase"/>
</dbReference>
<dbReference type="PROSITE" id="PS00600">
    <property type="entry name" value="AA_TRANSFER_CLASS_3"/>
    <property type="match status" value="1"/>
</dbReference>
<evidence type="ECO:0000256" key="4">
    <source>
        <dbReference type="ARBA" id="ARBA00022898"/>
    </source>
</evidence>
<reference evidence="6 7" key="1">
    <citation type="submission" date="2019-08" db="EMBL/GenBank/DDBJ databases">
        <authorList>
            <person name="Hu J."/>
        </authorList>
    </citation>
    <scope>NUCLEOTIDE SEQUENCE [LARGE SCALE GENOMIC DNA]</scope>
    <source>
        <strain evidence="6 7">NEAU-184</strain>
    </source>
</reference>